<accession>A0A8J2LDV9</accession>
<comment type="caution">
    <text evidence="2">The sequence shown here is derived from an EMBL/GenBank/DDBJ whole genome shotgun (WGS) entry which is preliminary data.</text>
</comment>
<dbReference type="Pfam" id="PF20920">
    <property type="entry name" value="DAXX_hist_bd"/>
    <property type="match status" value="1"/>
</dbReference>
<feature type="domain" description="Daxx histone-binding" evidence="1">
    <location>
        <begin position="23"/>
        <end position="101"/>
    </location>
</feature>
<name>A0A8J2LDV9_9HEXA</name>
<protein>
    <recommendedName>
        <fullName evidence="1">Daxx histone-binding domain-containing protein</fullName>
    </recommendedName>
</protein>
<feature type="non-terminal residue" evidence="2">
    <location>
        <position position="1"/>
    </location>
</feature>
<gene>
    <name evidence="2" type="ORF">AFUS01_LOCUS40930</name>
</gene>
<dbReference type="AlphaFoldDB" id="A0A8J2LDV9"/>
<reference evidence="2" key="1">
    <citation type="submission" date="2021-06" db="EMBL/GenBank/DDBJ databases">
        <authorList>
            <person name="Hodson N. C."/>
            <person name="Mongue J. A."/>
            <person name="Jaron S. K."/>
        </authorList>
    </citation>
    <scope>NUCLEOTIDE SEQUENCE</scope>
</reference>
<dbReference type="Proteomes" id="UP000708208">
    <property type="component" value="Unassembled WGS sequence"/>
</dbReference>
<proteinExistence type="predicted"/>
<dbReference type="EMBL" id="CAJVCH010559183">
    <property type="protein sequence ID" value="CAG7831174.1"/>
    <property type="molecule type" value="Genomic_DNA"/>
</dbReference>
<keyword evidence="3" id="KW-1185">Reference proteome</keyword>
<evidence type="ECO:0000313" key="2">
    <source>
        <dbReference type="EMBL" id="CAG7831174.1"/>
    </source>
</evidence>
<evidence type="ECO:0000259" key="1">
    <source>
        <dbReference type="Pfam" id="PF20920"/>
    </source>
</evidence>
<dbReference type="InterPro" id="IPR046378">
    <property type="entry name" value="DAXX_histone-bd"/>
</dbReference>
<evidence type="ECO:0000313" key="3">
    <source>
        <dbReference type="Proteomes" id="UP000708208"/>
    </source>
</evidence>
<organism evidence="2 3">
    <name type="scientific">Allacma fusca</name>
    <dbReference type="NCBI Taxonomy" id="39272"/>
    <lineage>
        <taxon>Eukaryota</taxon>
        <taxon>Metazoa</taxon>
        <taxon>Ecdysozoa</taxon>
        <taxon>Arthropoda</taxon>
        <taxon>Hexapoda</taxon>
        <taxon>Collembola</taxon>
        <taxon>Symphypleona</taxon>
        <taxon>Sminthuridae</taxon>
        <taxon>Allacma</taxon>
    </lineage>
</organism>
<sequence length="118" mass="14117">VDSISTPVFSKIEEVVNDLMKCHHFENTQEENYEIAERFYVELVKEQKYRRMNDLWRHFLETIHCPNLEALEQFDPANKHPGLAVRLQSNDTIASQRVREVKRGLTVYLQYISFRLVY</sequence>